<dbReference type="InterPro" id="IPR016208">
    <property type="entry name" value="Ald_Oxase/xanthine_DH-like"/>
</dbReference>
<dbReference type="Gene3D" id="3.10.20.30">
    <property type="match status" value="1"/>
</dbReference>
<proteinExistence type="predicted"/>
<dbReference type="GO" id="GO:0071949">
    <property type="term" value="F:FAD binding"/>
    <property type="evidence" value="ECO:0007669"/>
    <property type="project" value="InterPro"/>
</dbReference>
<feature type="domain" description="2Fe-2S ferredoxin-type" evidence="8">
    <location>
        <begin position="322"/>
        <end position="398"/>
    </location>
</feature>
<organism evidence="10 11">
    <name type="scientific">Candidatus Thermofonsia Clade 1 bacterium</name>
    <dbReference type="NCBI Taxonomy" id="2364210"/>
    <lineage>
        <taxon>Bacteria</taxon>
        <taxon>Bacillati</taxon>
        <taxon>Chloroflexota</taxon>
        <taxon>Candidatus Thermofontia</taxon>
        <taxon>Candidatus Thermofonsia Clade 1</taxon>
    </lineage>
</organism>
<evidence type="ECO:0008006" key="12">
    <source>
        <dbReference type="Google" id="ProtNLM"/>
    </source>
</evidence>
<keyword evidence="2" id="KW-0001">2Fe-2S</keyword>
<comment type="caution">
    <text evidence="10">The sequence shown here is derived from an EMBL/GenBank/DDBJ whole genome shotgun (WGS) entry which is preliminary data.</text>
</comment>
<dbReference type="Pfam" id="PF01799">
    <property type="entry name" value="Fer2_2"/>
    <property type="match status" value="1"/>
</dbReference>
<dbReference type="InterPro" id="IPR036683">
    <property type="entry name" value="CO_DH_flav_C_dom_sf"/>
</dbReference>
<dbReference type="Pfam" id="PF00111">
    <property type="entry name" value="Fer2"/>
    <property type="match status" value="1"/>
</dbReference>
<keyword evidence="5" id="KW-0560">Oxidoreductase</keyword>
<dbReference type="Gene3D" id="1.10.150.120">
    <property type="entry name" value="[2Fe-2S]-binding domain"/>
    <property type="match status" value="1"/>
</dbReference>
<evidence type="ECO:0000313" key="11">
    <source>
        <dbReference type="Proteomes" id="UP000228947"/>
    </source>
</evidence>
<evidence type="ECO:0000256" key="1">
    <source>
        <dbReference type="ARBA" id="ARBA00022630"/>
    </source>
</evidence>
<dbReference type="InterPro" id="IPR036884">
    <property type="entry name" value="2Fe-2S-bd_dom_sf"/>
</dbReference>
<dbReference type="PROSITE" id="PS00197">
    <property type="entry name" value="2FE2S_FER_1"/>
    <property type="match status" value="1"/>
</dbReference>
<dbReference type="InterPro" id="IPR016166">
    <property type="entry name" value="FAD-bd_PCMH"/>
</dbReference>
<dbReference type="Gene3D" id="3.30.43.10">
    <property type="entry name" value="Uridine Diphospho-n-acetylenolpyruvylglucosamine Reductase, domain 2"/>
    <property type="match status" value="1"/>
</dbReference>
<dbReference type="AlphaFoldDB" id="A0A2M8Q0I5"/>
<keyword evidence="4" id="KW-0274">FAD</keyword>
<dbReference type="InterPro" id="IPR036010">
    <property type="entry name" value="2Fe-2S_ferredoxin-like_sf"/>
</dbReference>
<dbReference type="SUPFAM" id="SSF56176">
    <property type="entry name" value="FAD-binding/transporter-associated domain-like"/>
    <property type="match status" value="1"/>
</dbReference>
<sequence>MRILSMWKHYYTVTSIGEALQLLAEYGPKARLIAGGTDLLIELERHLRPEVETLIDISRLPNLDSIQRYGAEIRLGALVTHNQVVASPLIAEYALPLAQAAWEVGAPQIRNRATIAGNLITASPANDTITPLWALGASITLASVQGERTVPLDQFYTGVRRTVMRPDEMLTAIHLPALAADERGIFIKLGLRHTQAISVVNIAAILRFEDAIVRSARLAFGCVAPTIVQAPQAEAYLVGKTLSDEAIAEAARLAALATTPISDVRSSAEYRRAMVETLTKRALRALRSHEERRHFPAAPAMLWGKQPKPARPLPQLTQHDEQPIQTVINGKPYTLHGGNHKTLLRLLREDARLVGTKEGCAEGECGACTVFLDGAAVMACMVPAPRAHGAEIVTIEGLATSAEQLHPIQQAFVEMGAVQCGYCTPGFLMSGAKLLEEHPMPDEAQIKASIAGNLCRCTGYYNIVAAFKRAAELQAARQAALQSH</sequence>
<dbReference type="GO" id="GO:0005506">
    <property type="term" value="F:iron ion binding"/>
    <property type="evidence" value="ECO:0007669"/>
    <property type="project" value="InterPro"/>
</dbReference>
<dbReference type="InterPro" id="IPR016167">
    <property type="entry name" value="FAD-bd_PCMH_sub1"/>
</dbReference>
<dbReference type="PROSITE" id="PS51085">
    <property type="entry name" value="2FE2S_FER_2"/>
    <property type="match status" value="1"/>
</dbReference>
<reference evidence="10 11" key="1">
    <citation type="submission" date="2017-11" db="EMBL/GenBank/DDBJ databases">
        <title>Evolution of Phototrophy in the Chloroflexi Phylum Driven by Horizontal Gene Transfer.</title>
        <authorList>
            <person name="Ward L.M."/>
            <person name="Hemp J."/>
            <person name="Shih P.M."/>
            <person name="Mcglynn S.E."/>
            <person name="Fischer W."/>
        </authorList>
    </citation>
    <scope>NUCLEOTIDE SEQUENCE [LARGE SCALE GENOMIC DNA]</scope>
    <source>
        <strain evidence="10">CP1_1M</strain>
    </source>
</reference>
<evidence type="ECO:0000313" key="10">
    <source>
        <dbReference type="EMBL" id="PJF43310.1"/>
    </source>
</evidence>
<dbReference type="PANTHER" id="PTHR45444:SF3">
    <property type="entry name" value="XANTHINE DEHYDROGENASE"/>
    <property type="match status" value="1"/>
</dbReference>
<dbReference type="InterPro" id="IPR016169">
    <property type="entry name" value="FAD-bd_PCMH_sub2"/>
</dbReference>
<dbReference type="Gene3D" id="3.30.465.10">
    <property type="match status" value="1"/>
</dbReference>
<dbReference type="InterPro" id="IPR002888">
    <property type="entry name" value="2Fe-2S-bd"/>
</dbReference>
<evidence type="ECO:0000256" key="2">
    <source>
        <dbReference type="ARBA" id="ARBA00022714"/>
    </source>
</evidence>
<dbReference type="Pfam" id="PF03450">
    <property type="entry name" value="CO_deh_flav_C"/>
    <property type="match status" value="1"/>
</dbReference>
<dbReference type="SMART" id="SM01092">
    <property type="entry name" value="CO_deh_flav_C"/>
    <property type="match status" value="1"/>
</dbReference>
<dbReference type="InterPro" id="IPR036318">
    <property type="entry name" value="FAD-bd_PCMH-like_sf"/>
</dbReference>
<dbReference type="EMBL" id="PGTL01000002">
    <property type="protein sequence ID" value="PJF43310.1"/>
    <property type="molecule type" value="Genomic_DNA"/>
</dbReference>
<keyword evidence="1" id="KW-0285">Flavoprotein</keyword>
<name>A0A2M8Q0I5_9CHLR</name>
<evidence type="ECO:0000256" key="6">
    <source>
        <dbReference type="ARBA" id="ARBA00023004"/>
    </source>
</evidence>
<dbReference type="PANTHER" id="PTHR45444">
    <property type="entry name" value="XANTHINE DEHYDROGENASE"/>
    <property type="match status" value="1"/>
</dbReference>
<dbReference type="SUPFAM" id="SSF47741">
    <property type="entry name" value="CO dehydrogenase ISP C-domain like"/>
    <property type="match status" value="1"/>
</dbReference>
<dbReference type="InterPro" id="IPR006058">
    <property type="entry name" value="2Fe2S_fd_BS"/>
</dbReference>
<evidence type="ECO:0000256" key="3">
    <source>
        <dbReference type="ARBA" id="ARBA00022723"/>
    </source>
</evidence>
<keyword evidence="3" id="KW-0479">Metal-binding</keyword>
<dbReference type="PROSITE" id="PS51387">
    <property type="entry name" value="FAD_PCMH"/>
    <property type="match status" value="1"/>
</dbReference>
<dbReference type="SUPFAM" id="SSF55447">
    <property type="entry name" value="CO dehydrogenase flavoprotein C-terminal domain-like"/>
    <property type="match status" value="1"/>
</dbReference>
<dbReference type="InterPro" id="IPR001041">
    <property type="entry name" value="2Fe-2S_ferredoxin-type"/>
</dbReference>
<evidence type="ECO:0000259" key="9">
    <source>
        <dbReference type="PROSITE" id="PS51387"/>
    </source>
</evidence>
<evidence type="ECO:0000259" key="8">
    <source>
        <dbReference type="PROSITE" id="PS51085"/>
    </source>
</evidence>
<dbReference type="SUPFAM" id="SSF54292">
    <property type="entry name" value="2Fe-2S ferredoxin-like"/>
    <property type="match status" value="1"/>
</dbReference>
<gene>
    <name evidence="10" type="ORF">CUN50_01015</name>
</gene>
<dbReference type="GO" id="GO:0016491">
    <property type="term" value="F:oxidoreductase activity"/>
    <property type="evidence" value="ECO:0007669"/>
    <property type="project" value="UniProtKB-KW"/>
</dbReference>
<evidence type="ECO:0000256" key="7">
    <source>
        <dbReference type="ARBA" id="ARBA00023014"/>
    </source>
</evidence>
<accession>A0A2M8Q0I5</accession>
<dbReference type="Pfam" id="PF00941">
    <property type="entry name" value="FAD_binding_5"/>
    <property type="match status" value="1"/>
</dbReference>
<keyword evidence="6" id="KW-0408">Iron</keyword>
<keyword evidence="7" id="KW-0411">Iron-sulfur</keyword>
<dbReference type="InterPro" id="IPR012675">
    <property type="entry name" value="Beta-grasp_dom_sf"/>
</dbReference>
<feature type="domain" description="FAD-binding PCMH-type" evidence="9">
    <location>
        <begin position="3"/>
        <end position="180"/>
    </location>
</feature>
<dbReference type="InterPro" id="IPR005107">
    <property type="entry name" value="CO_DH_flav_C"/>
</dbReference>
<dbReference type="InterPro" id="IPR002346">
    <property type="entry name" value="Mopterin_DH_FAD-bd"/>
</dbReference>
<protein>
    <recommendedName>
        <fullName evidence="12">2Fe-2S ferredoxin-type domain-containing protein</fullName>
    </recommendedName>
</protein>
<evidence type="ECO:0000256" key="4">
    <source>
        <dbReference type="ARBA" id="ARBA00022827"/>
    </source>
</evidence>
<dbReference type="FunFam" id="1.10.150.120:FF:000003">
    <property type="entry name" value="Carbon monoxide dehydrogenase, small subunit"/>
    <property type="match status" value="1"/>
</dbReference>
<dbReference type="Gene3D" id="3.30.390.50">
    <property type="entry name" value="CO dehydrogenase flavoprotein, C-terminal domain"/>
    <property type="match status" value="1"/>
</dbReference>
<dbReference type="GO" id="GO:0051537">
    <property type="term" value="F:2 iron, 2 sulfur cluster binding"/>
    <property type="evidence" value="ECO:0007669"/>
    <property type="project" value="UniProtKB-KW"/>
</dbReference>
<evidence type="ECO:0000256" key="5">
    <source>
        <dbReference type="ARBA" id="ARBA00023002"/>
    </source>
</evidence>
<dbReference type="CDD" id="cd00207">
    <property type="entry name" value="fer2"/>
    <property type="match status" value="1"/>
</dbReference>
<dbReference type="Proteomes" id="UP000228947">
    <property type="component" value="Unassembled WGS sequence"/>
</dbReference>